<feature type="transmembrane region" description="Helical" evidence="5">
    <location>
        <begin position="286"/>
        <end position="304"/>
    </location>
</feature>
<feature type="transmembrane region" description="Helical" evidence="5">
    <location>
        <begin position="310"/>
        <end position="327"/>
    </location>
</feature>
<dbReference type="Proteomes" id="UP000038045">
    <property type="component" value="Unplaced"/>
</dbReference>
<dbReference type="InterPro" id="IPR035952">
    <property type="entry name" value="Rhomboid-like_sf"/>
</dbReference>
<dbReference type="AlphaFoldDB" id="A0A0N5A437"/>
<keyword evidence="2 5" id="KW-0812">Transmembrane</keyword>
<proteinExistence type="predicted"/>
<evidence type="ECO:0000256" key="3">
    <source>
        <dbReference type="ARBA" id="ARBA00022989"/>
    </source>
</evidence>
<evidence type="ECO:0000256" key="1">
    <source>
        <dbReference type="ARBA" id="ARBA00004141"/>
    </source>
</evidence>
<feature type="transmembrane region" description="Helical" evidence="5">
    <location>
        <begin position="213"/>
        <end position="230"/>
    </location>
</feature>
<feature type="transmembrane region" description="Helical" evidence="5">
    <location>
        <begin position="261"/>
        <end position="279"/>
    </location>
</feature>
<feature type="transmembrane region" description="Helical" evidence="5">
    <location>
        <begin position="155"/>
        <end position="173"/>
    </location>
</feature>
<protein>
    <submittedName>
        <fullName evidence="7">Rhomboid domain-containing protein</fullName>
    </submittedName>
</protein>
<organism evidence="6 7">
    <name type="scientific">Parastrongyloides trichosuri</name>
    <name type="common">Possum-specific nematode worm</name>
    <dbReference type="NCBI Taxonomy" id="131310"/>
    <lineage>
        <taxon>Eukaryota</taxon>
        <taxon>Metazoa</taxon>
        <taxon>Ecdysozoa</taxon>
        <taxon>Nematoda</taxon>
        <taxon>Chromadorea</taxon>
        <taxon>Rhabditida</taxon>
        <taxon>Tylenchina</taxon>
        <taxon>Panagrolaimomorpha</taxon>
        <taxon>Strongyloidoidea</taxon>
        <taxon>Strongyloididae</taxon>
        <taxon>Parastrongyloides</taxon>
    </lineage>
</organism>
<comment type="subcellular location">
    <subcellularLocation>
        <location evidence="1">Membrane</location>
        <topology evidence="1">Multi-pass membrane protein</topology>
    </subcellularLocation>
</comment>
<reference evidence="7" key="1">
    <citation type="submission" date="2017-02" db="UniProtKB">
        <authorList>
            <consortium name="WormBaseParasite"/>
        </authorList>
    </citation>
    <scope>IDENTIFICATION</scope>
</reference>
<dbReference type="InterPro" id="IPR011992">
    <property type="entry name" value="EF-hand-dom_pair"/>
</dbReference>
<dbReference type="SUPFAM" id="SSF144091">
    <property type="entry name" value="Rhomboid-like"/>
    <property type="match status" value="1"/>
</dbReference>
<sequence length="344" mass="40438">MNVRMEGIEEIKYIDEDCGDIKDNSLILDKKNFKKKYDDKINHLYFIFKRYERTGFDEIDADDVRRALMDMKFVETLTNTFSHTAPSMLMERVIRSDKPLTFEEFCEIVLKSKRISYEIAQYKSIKSCLYNDKLSDKRNLIKEEMNFNVWNHNEILNACLFLFFYSAIMIITYEVDKYTKFKYVSYYGELQYYDFSPTMFLTYIFIHKSRTTLLYNLIHFSCIFITLEYYFKMQIKYIVIVITSAVTYGAVIHLFDETNLSGSVNCIIALETLFFINILFNEKKRYDSSILPIILCIIYVIPIISHPSSSAVGAFMGGFFSSILIILKAKLIYLPCHGNSVSHV</sequence>
<evidence type="ECO:0000313" key="6">
    <source>
        <dbReference type="Proteomes" id="UP000038045"/>
    </source>
</evidence>
<evidence type="ECO:0000256" key="4">
    <source>
        <dbReference type="ARBA" id="ARBA00023136"/>
    </source>
</evidence>
<dbReference type="GO" id="GO:0016020">
    <property type="term" value="C:membrane"/>
    <property type="evidence" value="ECO:0007669"/>
    <property type="project" value="UniProtKB-SubCell"/>
</dbReference>
<dbReference type="Gene3D" id="1.20.1540.10">
    <property type="entry name" value="Rhomboid-like"/>
    <property type="match status" value="1"/>
</dbReference>
<name>A0A0N5A437_PARTI</name>
<dbReference type="SUPFAM" id="SSF47473">
    <property type="entry name" value="EF-hand"/>
    <property type="match status" value="1"/>
</dbReference>
<keyword evidence="3 5" id="KW-1133">Transmembrane helix</keyword>
<evidence type="ECO:0000256" key="5">
    <source>
        <dbReference type="SAM" id="Phobius"/>
    </source>
</evidence>
<dbReference type="Gene3D" id="1.10.238.10">
    <property type="entry name" value="EF-hand"/>
    <property type="match status" value="1"/>
</dbReference>
<keyword evidence="6" id="KW-1185">Reference proteome</keyword>
<feature type="transmembrane region" description="Helical" evidence="5">
    <location>
        <begin position="237"/>
        <end position="255"/>
    </location>
</feature>
<accession>A0A0N5A437</accession>
<evidence type="ECO:0000313" key="7">
    <source>
        <dbReference type="WBParaSite" id="PTRK_0001638900.1"/>
    </source>
</evidence>
<evidence type="ECO:0000256" key="2">
    <source>
        <dbReference type="ARBA" id="ARBA00022692"/>
    </source>
</evidence>
<keyword evidence="4 5" id="KW-0472">Membrane</keyword>
<dbReference type="WBParaSite" id="PTRK_0001638900.1">
    <property type="protein sequence ID" value="PTRK_0001638900.1"/>
    <property type="gene ID" value="PTRK_0001638900"/>
</dbReference>